<sequence>MRNEIWLSSPYTAFVVAKNGDNFLSTDAEKRRFLTEFLKRCDTTQKDVQINSEGWLTGKSDVMTIQTVTKYSTQKRGLLVTKLLNQNMLFEAIEAESSILFTPMDTDLASQANLFSDQLRNLLKIFVSRDKMNGVVFLPRKRFQSGLGGAVVWQN</sequence>
<reference evidence="1 2" key="1">
    <citation type="journal article" date="2016" name="Nat. Commun.">
        <title>Thousands of microbial genomes shed light on interconnected biogeochemical processes in an aquifer system.</title>
        <authorList>
            <person name="Anantharaman K."/>
            <person name="Brown C.T."/>
            <person name="Hug L.A."/>
            <person name="Sharon I."/>
            <person name="Castelle C.J."/>
            <person name="Probst A.J."/>
            <person name="Thomas B.C."/>
            <person name="Singh A."/>
            <person name="Wilkins M.J."/>
            <person name="Karaoz U."/>
            <person name="Brodie E.L."/>
            <person name="Williams K.H."/>
            <person name="Hubbard S.S."/>
            <person name="Banfield J.F."/>
        </authorList>
    </citation>
    <scope>NUCLEOTIDE SEQUENCE [LARGE SCALE GENOMIC DNA]</scope>
</reference>
<proteinExistence type="predicted"/>
<organism evidence="1 2">
    <name type="scientific">Candidatus Gottesmanbacteria bacterium RIFCSPLOWO2_01_FULL_43_11b</name>
    <dbReference type="NCBI Taxonomy" id="1798392"/>
    <lineage>
        <taxon>Bacteria</taxon>
        <taxon>Candidatus Gottesmaniibacteriota</taxon>
    </lineage>
</organism>
<protein>
    <submittedName>
        <fullName evidence="1">Uncharacterized protein</fullName>
    </submittedName>
</protein>
<name>A0A1F6AHI6_9BACT</name>
<accession>A0A1F6AHI6</accession>
<dbReference type="EMBL" id="MFJV01000001">
    <property type="protein sequence ID" value="OGG23717.1"/>
    <property type="molecule type" value="Genomic_DNA"/>
</dbReference>
<gene>
    <name evidence="1" type="ORF">A3A79_00725</name>
</gene>
<comment type="caution">
    <text evidence="1">The sequence shown here is derived from an EMBL/GenBank/DDBJ whole genome shotgun (WGS) entry which is preliminary data.</text>
</comment>
<dbReference type="AlphaFoldDB" id="A0A1F6AHI6"/>
<evidence type="ECO:0000313" key="2">
    <source>
        <dbReference type="Proteomes" id="UP000178759"/>
    </source>
</evidence>
<evidence type="ECO:0000313" key="1">
    <source>
        <dbReference type="EMBL" id="OGG23717.1"/>
    </source>
</evidence>
<dbReference type="Proteomes" id="UP000178759">
    <property type="component" value="Unassembled WGS sequence"/>
</dbReference>
<dbReference type="STRING" id="1798392.A3A79_00725"/>